<evidence type="ECO:0000313" key="1">
    <source>
        <dbReference type="EMBL" id="MFF8277873.1"/>
    </source>
</evidence>
<dbReference type="Proteomes" id="UP001603013">
    <property type="component" value="Unassembled WGS sequence"/>
</dbReference>
<accession>A0ABW6YDJ9</accession>
<reference evidence="1 2" key="1">
    <citation type="submission" date="2024-10" db="EMBL/GenBank/DDBJ databases">
        <title>The Natural Products Discovery Center: Release of the First 8490 Sequenced Strains for Exploring Actinobacteria Biosynthetic Diversity.</title>
        <authorList>
            <person name="Kalkreuter E."/>
            <person name="Kautsar S.A."/>
            <person name="Yang D."/>
            <person name="Bader C.D."/>
            <person name="Teijaro C.N."/>
            <person name="Fluegel L."/>
            <person name="Davis C.M."/>
            <person name="Simpson J.R."/>
            <person name="Lauterbach L."/>
            <person name="Steele A.D."/>
            <person name="Gui C."/>
            <person name="Meng S."/>
            <person name="Li G."/>
            <person name="Viehrig K."/>
            <person name="Ye F."/>
            <person name="Su P."/>
            <person name="Kiefer A.F."/>
            <person name="Nichols A."/>
            <person name="Cepeda A.J."/>
            <person name="Yan W."/>
            <person name="Fan B."/>
            <person name="Jiang Y."/>
            <person name="Adhikari A."/>
            <person name="Zheng C.-J."/>
            <person name="Schuster L."/>
            <person name="Cowan T.M."/>
            <person name="Smanski M.J."/>
            <person name="Chevrette M.G."/>
            <person name="De Carvalho L.P.S."/>
            <person name="Shen B."/>
        </authorList>
    </citation>
    <scope>NUCLEOTIDE SEQUENCE [LARGE SCALE GENOMIC DNA]</scope>
    <source>
        <strain evidence="1 2">NPDC015755</strain>
    </source>
</reference>
<comment type="caution">
    <text evidence="1">The sequence shown here is derived from an EMBL/GenBank/DDBJ whole genome shotgun (WGS) entry which is preliminary data.</text>
</comment>
<sequence length="140" mass="15657">MSGDYWEEEVFSVPPLAALQKTSASDVFDWLELHFPFVGGKIDWRRADGRHSHWRIDDEQLLAASASREICARIRTGSVVEHVGDGLSPYGVRFAEGEAASVTAALLEVPEHHYFLAEDRAWIVVVSFEGDLDVWDRASA</sequence>
<dbReference type="EMBL" id="JBIBSM010000008">
    <property type="protein sequence ID" value="MFF8277873.1"/>
    <property type="molecule type" value="Genomic_DNA"/>
</dbReference>
<keyword evidence="2" id="KW-1185">Reference proteome</keyword>
<organism evidence="1 2">
    <name type="scientific">Streptomyces lateritius</name>
    <dbReference type="NCBI Taxonomy" id="67313"/>
    <lineage>
        <taxon>Bacteria</taxon>
        <taxon>Bacillati</taxon>
        <taxon>Actinomycetota</taxon>
        <taxon>Actinomycetes</taxon>
        <taxon>Kitasatosporales</taxon>
        <taxon>Streptomycetaceae</taxon>
        <taxon>Streptomyces</taxon>
    </lineage>
</organism>
<gene>
    <name evidence="1" type="ORF">ACF05T_17450</name>
</gene>
<dbReference type="RefSeq" id="WP_391935090.1">
    <property type="nucleotide sequence ID" value="NZ_JBIBSM010000008.1"/>
</dbReference>
<proteinExistence type="predicted"/>
<protein>
    <submittedName>
        <fullName evidence="1">Uncharacterized protein</fullName>
    </submittedName>
</protein>
<name>A0ABW6YDJ9_9ACTN</name>
<evidence type="ECO:0000313" key="2">
    <source>
        <dbReference type="Proteomes" id="UP001603013"/>
    </source>
</evidence>